<comment type="caution">
    <text evidence="1">The sequence shown here is derived from an EMBL/GenBank/DDBJ whole genome shotgun (WGS) entry which is preliminary data.</text>
</comment>
<evidence type="ECO:0000313" key="2">
    <source>
        <dbReference type="Proteomes" id="UP000191518"/>
    </source>
</evidence>
<protein>
    <submittedName>
        <fullName evidence="1">Uncharacterized protein</fullName>
    </submittedName>
</protein>
<dbReference type="EMBL" id="MDYP01000005">
    <property type="protein sequence ID" value="OQE09982.1"/>
    <property type="molecule type" value="Genomic_DNA"/>
</dbReference>
<reference evidence="2" key="1">
    <citation type="journal article" date="2017" name="Nat. Microbiol.">
        <title>Global analysis of biosynthetic gene clusters reveals vast potential of secondary metabolite production in Penicillium species.</title>
        <authorList>
            <person name="Nielsen J.C."/>
            <person name="Grijseels S."/>
            <person name="Prigent S."/>
            <person name="Ji B."/>
            <person name="Dainat J."/>
            <person name="Nielsen K.F."/>
            <person name="Frisvad J.C."/>
            <person name="Workman M."/>
            <person name="Nielsen J."/>
        </authorList>
    </citation>
    <scope>NUCLEOTIDE SEQUENCE [LARGE SCALE GENOMIC DNA]</scope>
    <source>
        <strain evidence="2">IBT 29486</strain>
    </source>
</reference>
<proteinExistence type="predicted"/>
<evidence type="ECO:0000313" key="1">
    <source>
        <dbReference type="EMBL" id="OQE09982.1"/>
    </source>
</evidence>
<gene>
    <name evidence="1" type="ORF">PENVUL_c005G07133</name>
</gene>
<accession>A0A1V6S7F7</accession>
<dbReference type="AlphaFoldDB" id="A0A1V6S7F7"/>
<sequence length="179" mass="20581">MLILVGYHRECSWSDFHRLWGNVDVCHAFVERIGLAWYIQRVIAKRMLFIREKSYKAYIRFMKCAYTAYSELLSMILLCTAANDLFVSPQVAIQDYARHALPITFAVFGFRPSAGRALASELLRNTLTATNPHSYAHWQATYQAIAETMNVTEVGVRRAMVWDNRVLLPRDRGAAVFLD</sequence>
<name>A0A1V6S7F7_9EURO</name>
<keyword evidence="2" id="KW-1185">Reference proteome</keyword>
<dbReference type="Proteomes" id="UP000191518">
    <property type="component" value="Unassembled WGS sequence"/>
</dbReference>
<organism evidence="1 2">
    <name type="scientific">Penicillium vulpinum</name>
    <dbReference type="NCBI Taxonomy" id="29845"/>
    <lineage>
        <taxon>Eukaryota</taxon>
        <taxon>Fungi</taxon>
        <taxon>Dikarya</taxon>
        <taxon>Ascomycota</taxon>
        <taxon>Pezizomycotina</taxon>
        <taxon>Eurotiomycetes</taxon>
        <taxon>Eurotiomycetidae</taxon>
        <taxon>Eurotiales</taxon>
        <taxon>Aspergillaceae</taxon>
        <taxon>Penicillium</taxon>
    </lineage>
</organism>